<feature type="region of interest" description="Disordered" evidence="1">
    <location>
        <begin position="1"/>
        <end position="70"/>
    </location>
</feature>
<comment type="caution">
    <text evidence="2">The sequence shown here is derived from an EMBL/GenBank/DDBJ whole genome shotgun (WGS) entry which is preliminary data.</text>
</comment>
<feature type="compositionally biased region" description="Pro residues" evidence="1">
    <location>
        <begin position="59"/>
        <end position="68"/>
    </location>
</feature>
<dbReference type="EMBL" id="WHWB01034256">
    <property type="protein sequence ID" value="KAJ7412235.1"/>
    <property type="molecule type" value="Genomic_DNA"/>
</dbReference>
<gene>
    <name evidence="2" type="ORF">WISP_98268</name>
</gene>
<dbReference type="Proteomes" id="UP001145742">
    <property type="component" value="Unassembled WGS sequence"/>
</dbReference>
<evidence type="ECO:0000313" key="2">
    <source>
        <dbReference type="EMBL" id="KAJ7412235.1"/>
    </source>
</evidence>
<keyword evidence="3" id="KW-1185">Reference proteome</keyword>
<proteinExistence type="predicted"/>
<sequence>MALPQAPAPFYGLQTGPAAPKSSPKPPDPPVLHRSTCSGPELGQQAVLEHHTSLTAKPDPQPTHPSAPPNFLLFATMETPCETNLPFEQIKGVASLNSPKFLNSKCCSNAVMLAL</sequence>
<name>A0ABQ9CZA0_9PASS</name>
<evidence type="ECO:0000256" key="1">
    <source>
        <dbReference type="SAM" id="MobiDB-lite"/>
    </source>
</evidence>
<evidence type="ECO:0000313" key="3">
    <source>
        <dbReference type="Proteomes" id="UP001145742"/>
    </source>
</evidence>
<accession>A0ABQ9CZA0</accession>
<protein>
    <submittedName>
        <fullName evidence="2">Uncharacterized protein</fullName>
    </submittedName>
</protein>
<organism evidence="2 3">
    <name type="scientific">Willisornis vidua</name>
    <name type="common">Xingu scale-backed antbird</name>
    <dbReference type="NCBI Taxonomy" id="1566151"/>
    <lineage>
        <taxon>Eukaryota</taxon>
        <taxon>Metazoa</taxon>
        <taxon>Chordata</taxon>
        <taxon>Craniata</taxon>
        <taxon>Vertebrata</taxon>
        <taxon>Euteleostomi</taxon>
        <taxon>Archelosauria</taxon>
        <taxon>Archosauria</taxon>
        <taxon>Dinosauria</taxon>
        <taxon>Saurischia</taxon>
        <taxon>Theropoda</taxon>
        <taxon>Coelurosauria</taxon>
        <taxon>Aves</taxon>
        <taxon>Neognathae</taxon>
        <taxon>Neoaves</taxon>
        <taxon>Telluraves</taxon>
        <taxon>Australaves</taxon>
        <taxon>Passeriformes</taxon>
        <taxon>Thamnophilidae</taxon>
        <taxon>Willisornis</taxon>
    </lineage>
</organism>
<reference evidence="2" key="1">
    <citation type="submission" date="2019-10" db="EMBL/GenBank/DDBJ databases">
        <authorList>
            <person name="Soares A.E.R."/>
            <person name="Aleixo A."/>
            <person name="Schneider P."/>
            <person name="Miyaki C.Y."/>
            <person name="Schneider M.P."/>
            <person name="Mello C."/>
            <person name="Vasconcelos A.T.R."/>
        </authorList>
    </citation>
    <scope>NUCLEOTIDE SEQUENCE</scope>
    <source>
        <tissue evidence="2">Muscle</tissue>
    </source>
</reference>